<reference evidence="1 2" key="1">
    <citation type="submission" date="2013-01" db="EMBL/GenBank/DDBJ databases">
        <authorList>
            <person name="Fiebig A."/>
            <person name="Goeker M."/>
            <person name="Klenk H.-P.P."/>
        </authorList>
    </citation>
    <scope>NUCLEOTIDE SEQUENCE [LARGE SCALE GENOMIC DNA]</scope>
    <source>
        <strain evidence="1 2">DSM 17069</strain>
    </source>
</reference>
<evidence type="ECO:0000313" key="2">
    <source>
        <dbReference type="Proteomes" id="UP000030021"/>
    </source>
</evidence>
<organism evidence="1 2">
    <name type="scientific">Roseovarius mucosus DSM 17069</name>
    <dbReference type="NCBI Taxonomy" id="1288298"/>
    <lineage>
        <taxon>Bacteria</taxon>
        <taxon>Pseudomonadati</taxon>
        <taxon>Pseudomonadota</taxon>
        <taxon>Alphaproteobacteria</taxon>
        <taxon>Rhodobacterales</taxon>
        <taxon>Roseobacteraceae</taxon>
        <taxon>Roseovarius</taxon>
    </lineage>
</organism>
<dbReference type="AlphaFoldDB" id="A0A0A0HQ89"/>
<name>A0A0A0HQ89_9RHOB</name>
<feature type="non-terminal residue" evidence="1">
    <location>
        <position position="1"/>
    </location>
</feature>
<protein>
    <submittedName>
        <fullName evidence="1">Uncharacterized protein</fullName>
    </submittedName>
</protein>
<accession>A0A0A0HQ89</accession>
<dbReference type="EMBL" id="AONH01000002">
    <property type="protein sequence ID" value="KGM89410.1"/>
    <property type="molecule type" value="Genomic_DNA"/>
</dbReference>
<dbReference type="PATRIC" id="fig|1288298.3.peg.908"/>
<evidence type="ECO:0000313" key="1">
    <source>
        <dbReference type="EMBL" id="KGM89410.1"/>
    </source>
</evidence>
<dbReference type="HOGENOM" id="CLU_2800267_0_0_5"/>
<comment type="caution">
    <text evidence="1">The sequence shown here is derived from an EMBL/GenBank/DDBJ whole genome shotgun (WGS) entry which is preliminary data.</text>
</comment>
<sequence>DSFFIRRVDPDTGETNITNGGNGLAGFVAAMNIVDVEGGAQMSVNGNTILVEGVTAAQLTVEDFQFL</sequence>
<gene>
    <name evidence="1" type="ORF">rosmuc_00895</name>
</gene>
<dbReference type="Proteomes" id="UP000030021">
    <property type="component" value="Unassembled WGS sequence"/>
</dbReference>
<proteinExistence type="predicted"/>